<proteinExistence type="predicted"/>
<evidence type="ECO:0000313" key="3">
    <source>
        <dbReference type="Proteomes" id="UP001230685"/>
    </source>
</evidence>
<dbReference type="InterPro" id="IPR041657">
    <property type="entry name" value="HTH_17"/>
</dbReference>
<dbReference type="EMBL" id="JAUUDS010000001">
    <property type="protein sequence ID" value="MDP1026307.1"/>
    <property type="molecule type" value="Genomic_DNA"/>
</dbReference>
<keyword evidence="3" id="KW-1185">Reference proteome</keyword>
<protein>
    <submittedName>
        <fullName evidence="2">Helix-turn-helix domain-containing protein</fullName>
    </submittedName>
</protein>
<gene>
    <name evidence="2" type="ORF">Q5H91_03710</name>
</gene>
<name>A0ABT9EH61_9SPHN</name>
<dbReference type="InterPro" id="IPR010093">
    <property type="entry name" value="SinI_DNA-bd"/>
</dbReference>
<evidence type="ECO:0000313" key="2">
    <source>
        <dbReference type="EMBL" id="MDP1026307.1"/>
    </source>
</evidence>
<feature type="domain" description="Helix-turn-helix" evidence="1">
    <location>
        <begin position="6"/>
        <end position="52"/>
    </location>
</feature>
<sequence>MKITGSINEAVEATGLSRSTLYRAISAGNLKTVRVGHRTLVRWDSLLSMLEAA</sequence>
<comment type="caution">
    <text evidence="2">The sequence shown here is derived from an EMBL/GenBank/DDBJ whole genome shotgun (WGS) entry which is preliminary data.</text>
</comment>
<dbReference type="RefSeq" id="WP_305171863.1">
    <property type="nucleotide sequence ID" value="NZ_JAUUDS010000001.1"/>
</dbReference>
<evidence type="ECO:0000259" key="1">
    <source>
        <dbReference type="Pfam" id="PF12728"/>
    </source>
</evidence>
<reference evidence="2 3" key="1">
    <citation type="submission" date="2023-07" db="EMBL/GenBank/DDBJ databases">
        <authorList>
            <person name="Kim M.K."/>
        </authorList>
    </citation>
    <scope>NUCLEOTIDE SEQUENCE [LARGE SCALE GENOMIC DNA]</scope>
    <source>
        <strain evidence="2 3">KR1UV-12</strain>
    </source>
</reference>
<accession>A0ABT9EH61</accession>
<dbReference type="NCBIfam" id="TIGR01764">
    <property type="entry name" value="excise"/>
    <property type="match status" value="1"/>
</dbReference>
<organism evidence="2 3">
    <name type="scientific">Sphingomonas aurea</name>
    <dbReference type="NCBI Taxonomy" id="3063994"/>
    <lineage>
        <taxon>Bacteria</taxon>
        <taxon>Pseudomonadati</taxon>
        <taxon>Pseudomonadota</taxon>
        <taxon>Alphaproteobacteria</taxon>
        <taxon>Sphingomonadales</taxon>
        <taxon>Sphingomonadaceae</taxon>
        <taxon>Sphingomonas</taxon>
    </lineage>
</organism>
<dbReference type="Proteomes" id="UP001230685">
    <property type="component" value="Unassembled WGS sequence"/>
</dbReference>
<dbReference type="Pfam" id="PF12728">
    <property type="entry name" value="HTH_17"/>
    <property type="match status" value="1"/>
</dbReference>